<protein>
    <recommendedName>
        <fullName evidence="4">Fun14 family protein</fullName>
    </recommendedName>
</protein>
<organism evidence="2 3">
    <name type="scientific">Epichloe festucae (strain Fl1)</name>
    <dbReference type="NCBI Taxonomy" id="877507"/>
    <lineage>
        <taxon>Eukaryota</taxon>
        <taxon>Fungi</taxon>
        <taxon>Dikarya</taxon>
        <taxon>Ascomycota</taxon>
        <taxon>Pezizomycotina</taxon>
        <taxon>Sordariomycetes</taxon>
        <taxon>Hypocreomycetidae</taxon>
        <taxon>Hypocreales</taxon>
        <taxon>Clavicipitaceae</taxon>
        <taxon>Epichloe</taxon>
    </lineage>
</organism>
<name>A0A7U3Q1I4_EPIFF</name>
<feature type="transmembrane region" description="Helical" evidence="1">
    <location>
        <begin position="12"/>
        <end position="29"/>
    </location>
</feature>
<dbReference type="PROSITE" id="PS51257">
    <property type="entry name" value="PROKAR_LIPOPROTEIN"/>
    <property type="match status" value="1"/>
</dbReference>
<evidence type="ECO:0000313" key="2">
    <source>
        <dbReference type="EMBL" id="QPH17082.1"/>
    </source>
</evidence>
<accession>A0A7U3Q1I4</accession>
<evidence type="ECO:0008006" key="4">
    <source>
        <dbReference type="Google" id="ProtNLM"/>
    </source>
</evidence>
<keyword evidence="1" id="KW-0472">Membrane</keyword>
<dbReference type="EMBL" id="CP031390">
    <property type="protein sequence ID" value="QPH17082.1"/>
    <property type="molecule type" value="Genomic_DNA"/>
</dbReference>
<keyword evidence="1" id="KW-1133">Transmembrane helix</keyword>
<reference evidence="2 3" key="1">
    <citation type="journal article" date="2018" name="PLoS Genet.">
        <title>Repeat elements organise 3D genome structure and mediate transcription in the filamentous fungus Epichloe festucae.</title>
        <authorList>
            <person name="Winter D.J."/>
            <person name="Ganley A.R.D."/>
            <person name="Young C.A."/>
            <person name="Liachko I."/>
            <person name="Schardl C.L."/>
            <person name="Dupont P.Y."/>
            <person name="Berry D."/>
            <person name="Ram A."/>
            <person name="Scott B."/>
            <person name="Cox M.P."/>
        </authorList>
    </citation>
    <scope>NUCLEOTIDE SEQUENCE [LARGE SCALE GENOMIC DNA]</scope>
    <source>
        <strain evidence="2 3">Fl1</strain>
    </source>
</reference>
<keyword evidence="3" id="KW-1185">Reference proteome</keyword>
<evidence type="ECO:0000256" key="1">
    <source>
        <dbReference type="SAM" id="Phobius"/>
    </source>
</evidence>
<feature type="transmembrane region" description="Helical" evidence="1">
    <location>
        <begin position="74"/>
        <end position="100"/>
    </location>
</feature>
<dbReference type="AlphaFoldDB" id="A0A7U3Q1I4"/>
<sequence>MFANRIARGPARLIAASVGGGACACTMLLRRPMVQLDARPVANRTDRTSSAPNRNSFLTQDNIRQVSSGSVAGFLAGFATALLSQTLVIIGSVIAISFYVSSRYGLDLSRLLRLDRVPAVSAIYRAGMKNPWFTSAFALTYVLAAFARI</sequence>
<proteinExistence type="predicted"/>
<dbReference type="Proteomes" id="UP000594364">
    <property type="component" value="Chromosome 6"/>
</dbReference>
<evidence type="ECO:0000313" key="3">
    <source>
        <dbReference type="Proteomes" id="UP000594364"/>
    </source>
</evidence>
<dbReference type="OrthoDB" id="4948971at2759"/>
<keyword evidence="1" id="KW-0812">Transmembrane</keyword>
<gene>
    <name evidence="2" type="ORF">C2857_001856</name>
</gene>